<dbReference type="PANTHER" id="PTHR30482:SF17">
    <property type="entry name" value="ABC TRANSPORTER ATP-BINDING PROTEIN"/>
    <property type="match status" value="1"/>
</dbReference>
<evidence type="ECO:0000256" key="2">
    <source>
        <dbReference type="ARBA" id="ARBA00022475"/>
    </source>
</evidence>
<dbReference type="Pfam" id="PF02653">
    <property type="entry name" value="BPD_transp_2"/>
    <property type="match status" value="1"/>
</dbReference>
<feature type="transmembrane region" description="Helical" evidence="6">
    <location>
        <begin position="182"/>
        <end position="202"/>
    </location>
</feature>
<gene>
    <name evidence="7" type="ORF">C7410_11549</name>
</gene>
<keyword evidence="3 6" id="KW-0812">Transmembrane</keyword>
<comment type="caution">
    <text evidence="7">The sequence shown here is derived from an EMBL/GenBank/DDBJ whole genome shotgun (WGS) entry which is preliminary data.</text>
</comment>
<keyword evidence="2" id="KW-1003">Cell membrane</keyword>
<evidence type="ECO:0000313" key="8">
    <source>
        <dbReference type="Proteomes" id="UP000247772"/>
    </source>
</evidence>
<feature type="transmembrane region" description="Helical" evidence="6">
    <location>
        <begin position="129"/>
        <end position="147"/>
    </location>
</feature>
<proteinExistence type="predicted"/>
<dbReference type="InterPro" id="IPR043428">
    <property type="entry name" value="LivM-like"/>
</dbReference>
<keyword evidence="4 6" id="KW-1133">Transmembrane helix</keyword>
<comment type="subcellular location">
    <subcellularLocation>
        <location evidence="1">Cell membrane</location>
        <topology evidence="1">Multi-pass membrane protein</topology>
    </subcellularLocation>
</comment>
<dbReference type="OrthoDB" id="9034298at2"/>
<feature type="transmembrane region" description="Helical" evidence="6">
    <location>
        <begin position="26"/>
        <end position="48"/>
    </location>
</feature>
<evidence type="ECO:0000256" key="1">
    <source>
        <dbReference type="ARBA" id="ARBA00004651"/>
    </source>
</evidence>
<evidence type="ECO:0000256" key="5">
    <source>
        <dbReference type="ARBA" id="ARBA00023136"/>
    </source>
</evidence>
<reference evidence="7 8" key="1">
    <citation type="submission" date="2018-06" db="EMBL/GenBank/DDBJ databases">
        <title>Genomic Encyclopedia of Type Strains, Phase IV (KMG-V): Genome sequencing to study the core and pangenomes of soil and plant-associated prokaryotes.</title>
        <authorList>
            <person name="Whitman W."/>
        </authorList>
    </citation>
    <scope>NUCLEOTIDE SEQUENCE [LARGE SCALE GENOMIC DNA]</scope>
    <source>
        <strain evidence="7 8">SRCL-318</strain>
    </source>
</reference>
<protein>
    <submittedName>
        <fullName evidence="7">Amino acid/amide ABC transporter membrane protein 2 (HAAT family)</fullName>
    </submittedName>
</protein>
<dbReference type="PANTHER" id="PTHR30482">
    <property type="entry name" value="HIGH-AFFINITY BRANCHED-CHAIN AMINO ACID TRANSPORT SYSTEM PERMEASE"/>
    <property type="match status" value="1"/>
</dbReference>
<dbReference type="Proteomes" id="UP000247772">
    <property type="component" value="Unassembled WGS sequence"/>
</dbReference>
<organism evidence="7 8">
    <name type="scientific">Paraburkholderia silvatlantica</name>
    <dbReference type="NCBI Taxonomy" id="321895"/>
    <lineage>
        <taxon>Bacteria</taxon>
        <taxon>Pseudomonadati</taxon>
        <taxon>Pseudomonadota</taxon>
        <taxon>Betaproteobacteria</taxon>
        <taxon>Burkholderiales</taxon>
        <taxon>Burkholderiaceae</taxon>
        <taxon>Paraburkholderia</taxon>
    </lineage>
</organism>
<name>A0A2V4UKA1_9BURK</name>
<feature type="transmembrane region" description="Helical" evidence="6">
    <location>
        <begin position="101"/>
        <end position="122"/>
    </location>
</feature>
<accession>A0A2V4UKA1</accession>
<dbReference type="AlphaFoldDB" id="A0A2V4UKA1"/>
<sequence>MSRKQAGCLRLWFSQPALGPTDVSPLLMWSAAVAAVALVPLVAGPWLLATVRDALVMGILALSYDLLWGRAGVLTLGHTTFLGLGAYGFAVVTVQFGQAPLTGVAVGVLCAVAVAAVIGYFLLFAGVRLHFFAIISLAVLIVAQQLAVSWQSVTGGDTGILGIPGLSFSVDGHALDLSGPRASWYIVAAVLLAATGLIWLVCRSHYGKALNAIATNEWRAKACGYHTPLHLLLVFVASAVLAAVAGVLMAACSGVVAPDVFSPLLATEVILWVAIGGRGRIGGPVVAAVALTLLRQAVSSYSTDGWPLILGSLFLACVLFMPNGLRLGGCAVVARRAGRAIRGRPPVQPIHRVGHAQEKR</sequence>
<evidence type="ECO:0000313" key="7">
    <source>
        <dbReference type="EMBL" id="PYE21206.1"/>
    </source>
</evidence>
<feature type="transmembrane region" description="Helical" evidence="6">
    <location>
        <begin position="229"/>
        <end position="257"/>
    </location>
</feature>
<keyword evidence="5 6" id="KW-0472">Membrane</keyword>
<evidence type="ECO:0000256" key="3">
    <source>
        <dbReference type="ARBA" id="ARBA00022692"/>
    </source>
</evidence>
<dbReference type="InterPro" id="IPR001851">
    <property type="entry name" value="ABC_transp_permease"/>
</dbReference>
<dbReference type="CDD" id="cd06581">
    <property type="entry name" value="TM_PBP1_LivM_like"/>
    <property type="match status" value="1"/>
</dbReference>
<dbReference type="GO" id="GO:0015658">
    <property type="term" value="F:branched-chain amino acid transmembrane transporter activity"/>
    <property type="evidence" value="ECO:0007669"/>
    <property type="project" value="InterPro"/>
</dbReference>
<dbReference type="RefSeq" id="WP_110855893.1">
    <property type="nucleotide sequence ID" value="NZ_QJSQ01000015.1"/>
</dbReference>
<evidence type="ECO:0000256" key="4">
    <source>
        <dbReference type="ARBA" id="ARBA00022989"/>
    </source>
</evidence>
<feature type="transmembrane region" description="Helical" evidence="6">
    <location>
        <begin position="68"/>
        <end position="89"/>
    </location>
</feature>
<dbReference type="EMBL" id="QJSQ01000015">
    <property type="protein sequence ID" value="PYE21206.1"/>
    <property type="molecule type" value="Genomic_DNA"/>
</dbReference>
<feature type="transmembrane region" description="Helical" evidence="6">
    <location>
        <begin position="306"/>
        <end position="325"/>
    </location>
</feature>
<dbReference type="GO" id="GO:0005886">
    <property type="term" value="C:plasma membrane"/>
    <property type="evidence" value="ECO:0007669"/>
    <property type="project" value="UniProtKB-SubCell"/>
</dbReference>
<evidence type="ECO:0000256" key="6">
    <source>
        <dbReference type="SAM" id="Phobius"/>
    </source>
</evidence>